<feature type="domain" description="Amidohydrolase-related" evidence="2">
    <location>
        <begin position="249"/>
        <end position="317"/>
    </location>
</feature>
<dbReference type="Gene3D" id="3.20.20.140">
    <property type="entry name" value="Metal-dependent hydrolases"/>
    <property type="match status" value="1"/>
</dbReference>
<keyword evidence="4" id="KW-1185">Reference proteome</keyword>
<dbReference type="OrthoDB" id="2135488at2759"/>
<name>A0A6A7BGS1_9PLEO</name>
<evidence type="ECO:0000313" key="4">
    <source>
        <dbReference type="Proteomes" id="UP000799423"/>
    </source>
</evidence>
<dbReference type="SUPFAM" id="SSF51556">
    <property type="entry name" value="Metallo-dependent hydrolases"/>
    <property type="match status" value="1"/>
</dbReference>
<comment type="similarity">
    <text evidence="1">Belongs to the metallo-dependent hydrolases superfamily.</text>
</comment>
<evidence type="ECO:0000256" key="1">
    <source>
        <dbReference type="ARBA" id="ARBA00038310"/>
    </source>
</evidence>
<organism evidence="3 4">
    <name type="scientific">Plenodomus tracheiphilus IPT5</name>
    <dbReference type="NCBI Taxonomy" id="1408161"/>
    <lineage>
        <taxon>Eukaryota</taxon>
        <taxon>Fungi</taxon>
        <taxon>Dikarya</taxon>
        <taxon>Ascomycota</taxon>
        <taxon>Pezizomycotina</taxon>
        <taxon>Dothideomycetes</taxon>
        <taxon>Pleosporomycetidae</taxon>
        <taxon>Pleosporales</taxon>
        <taxon>Pleosporineae</taxon>
        <taxon>Leptosphaeriaceae</taxon>
        <taxon>Plenodomus</taxon>
    </lineage>
</organism>
<dbReference type="PANTHER" id="PTHR43569:SF2">
    <property type="entry name" value="AMIDOHYDROLASE-RELATED DOMAIN-CONTAINING PROTEIN"/>
    <property type="match status" value="1"/>
</dbReference>
<dbReference type="AlphaFoldDB" id="A0A6A7BGS1"/>
<gene>
    <name evidence="3" type="ORF">T440DRAFT_487463</name>
</gene>
<dbReference type="InterPro" id="IPR006680">
    <property type="entry name" value="Amidohydro-rel"/>
</dbReference>
<dbReference type="Proteomes" id="UP000799423">
    <property type="component" value="Unassembled WGS sequence"/>
</dbReference>
<dbReference type="Pfam" id="PF04909">
    <property type="entry name" value="Amidohydro_2"/>
    <property type="match status" value="1"/>
</dbReference>
<evidence type="ECO:0000259" key="2">
    <source>
        <dbReference type="Pfam" id="PF04909"/>
    </source>
</evidence>
<protein>
    <recommendedName>
        <fullName evidence="2">Amidohydrolase-related domain-containing protein</fullName>
    </recommendedName>
</protein>
<dbReference type="InterPro" id="IPR032466">
    <property type="entry name" value="Metal_Hydrolase"/>
</dbReference>
<dbReference type="PANTHER" id="PTHR43569">
    <property type="entry name" value="AMIDOHYDROLASE"/>
    <property type="match status" value="1"/>
</dbReference>
<sequence length="362" mass="40283">MAPSHILDSHIHLWPQTATTSKHHGWMSEDHFLAKRHGIRDYLGIVDVELKPWGFVYVETDRYLPSPSPNGIQDHASDAEKKKELEIWAKQPLEELRFLRRIVEEKGGSGDDGVEAGDGELMKGCVIWAPFHVPPSWFQSYLSLAESVAGPLLWRRVVGFRYLLQGKGEGEVKKLVQSPDWIENIVSLGRGRGGIGWTFDIGVDTHRDGVEPLEAVCQMIRDVRVIEKEKEKSGGSRKGVRFIFTYTSALSPLSSDTNIYIKLSGALNEFSDPTPSSPAAILSALQPYLSFFAEKFRSRIMFGSDWPVCNVGGPKGEGGGNWGVWREVVGLWVQGLGDGEGDREEEERVWWGAGCEGYAVEG</sequence>
<dbReference type="GO" id="GO:0016787">
    <property type="term" value="F:hydrolase activity"/>
    <property type="evidence" value="ECO:0007669"/>
    <property type="project" value="InterPro"/>
</dbReference>
<dbReference type="EMBL" id="MU006295">
    <property type="protein sequence ID" value="KAF2853579.1"/>
    <property type="molecule type" value="Genomic_DNA"/>
</dbReference>
<accession>A0A6A7BGS1</accession>
<proteinExistence type="inferred from homology"/>
<dbReference type="InterPro" id="IPR052350">
    <property type="entry name" value="Metallo-dep_Lactonases"/>
</dbReference>
<evidence type="ECO:0000313" key="3">
    <source>
        <dbReference type="EMBL" id="KAF2853579.1"/>
    </source>
</evidence>
<reference evidence="3" key="1">
    <citation type="submission" date="2020-01" db="EMBL/GenBank/DDBJ databases">
        <authorList>
            <consortium name="DOE Joint Genome Institute"/>
            <person name="Haridas S."/>
            <person name="Albert R."/>
            <person name="Binder M."/>
            <person name="Bloem J."/>
            <person name="Labutti K."/>
            <person name="Salamov A."/>
            <person name="Andreopoulos B."/>
            <person name="Baker S.E."/>
            <person name="Barry K."/>
            <person name="Bills G."/>
            <person name="Bluhm B.H."/>
            <person name="Cannon C."/>
            <person name="Castanera R."/>
            <person name="Culley D.E."/>
            <person name="Daum C."/>
            <person name="Ezra D."/>
            <person name="Gonzalez J.B."/>
            <person name="Henrissat B."/>
            <person name="Kuo A."/>
            <person name="Liang C."/>
            <person name="Lipzen A."/>
            <person name="Lutzoni F."/>
            <person name="Magnuson J."/>
            <person name="Mondo S."/>
            <person name="Nolan M."/>
            <person name="Ohm R."/>
            <person name="Pangilinan J."/>
            <person name="Park H.-J."/>
            <person name="Ramirez L."/>
            <person name="Alfaro M."/>
            <person name="Sun H."/>
            <person name="Tritt A."/>
            <person name="Yoshinaga Y."/>
            <person name="Zwiers L.-H."/>
            <person name="Turgeon B.G."/>
            <person name="Goodwin S.B."/>
            <person name="Spatafora J.W."/>
            <person name="Crous P.W."/>
            <person name="Grigoriev I.V."/>
        </authorList>
    </citation>
    <scope>NUCLEOTIDE SEQUENCE</scope>
    <source>
        <strain evidence="3">IPT5</strain>
    </source>
</reference>